<keyword evidence="1" id="KW-1133">Transmembrane helix</keyword>
<name>A0ABT5U530_9MICO</name>
<dbReference type="Proteomes" id="UP001165561">
    <property type="component" value="Unassembled WGS sequence"/>
</dbReference>
<gene>
    <name evidence="3" type="ORF">PU560_17495</name>
</gene>
<evidence type="ECO:0000259" key="2">
    <source>
        <dbReference type="Pfam" id="PF02254"/>
    </source>
</evidence>
<dbReference type="InterPro" id="IPR003148">
    <property type="entry name" value="RCK_N"/>
</dbReference>
<dbReference type="EMBL" id="JARACI010001202">
    <property type="protein sequence ID" value="MDD9208241.1"/>
    <property type="molecule type" value="Genomic_DNA"/>
</dbReference>
<comment type="caution">
    <text evidence="3">The sequence shown here is derived from an EMBL/GenBank/DDBJ whole genome shotgun (WGS) entry which is preliminary data.</text>
</comment>
<feature type="domain" description="RCK N-terminal" evidence="2">
    <location>
        <begin position="113"/>
        <end position="199"/>
    </location>
</feature>
<reference evidence="3" key="1">
    <citation type="submission" date="2023-02" db="EMBL/GenBank/DDBJ databases">
        <title>Georgenia sp.10Sc9-8, isolated from a soil sample collected from the Taklamakan desert.</title>
        <authorList>
            <person name="Liu S."/>
        </authorList>
    </citation>
    <scope>NUCLEOTIDE SEQUENCE</scope>
    <source>
        <strain evidence="3">10Sc9-8</strain>
    </source>
</reference>
<evidence type="ECO:0000256" key="1">
    <source>
        <dbReference type="SAM" id="Phobius"/>
    </source>
</evidence>
<protein>
    <submittedName>
        <fullName evidence="3">NAD-binding protein</fullName>
    </submittedName>
</protein>
<dbReference type="SUPFAM" id="SSF51735">
    <property type="entry name" value="NAD(P)-binding Rossmann-fold domains"/>
    <property type="match status" value="1"/>
</dbReference>
<evidence type="ECO:0000313" key="4">
    <source>
        <dbReference type="Proteomes" id="UP001165561"/>
    </source>
</evidence>
<organism evidence="3 4">
    <name type="scientific">Georgenia halotolerans</name>
    <dbReference type="NCBI Taxonomy" id="3028317"/>
    <lineage>
        <taxon>Bacteria</taxon>
        <taxon>Bacillati</taxon>
        <taxon>Actinomycetota</taxon>
        <taxon>Actinomycetes</taxon>
        <taxon>Micrococcales</taxon>
        <taxon>Bogoriellaceae</taxon>
        <taxon>Georgenia</taxon>
    </lineage>
</organism>
<dbReference type="PANTHER" id="PTHR43833:SF11">
    <property type="entry name" value="VOLTAGE-GATED POTASSIUM CHANNEL KCH"/>
    <property type="match status" value="1"/>
</dbReference>
<accession>A0ABT5U530</accession>
<dbReference type="Gene3D" id="3.40.50.720">
    <property type="entry name" value="NAD(P)-binding Rossmann-like Domain"/>
    <property type="match status" value="1"/>
</dbReference>
<dbReference type="PANTHER" id="PTHR43833">
    <property type="entry name" value="POTASSIUM CHANNEL PROTEIN 2-RELATED-RELATED"/>
    <property type="match status" value="1"/>
</dbReference>
<keyword evidence="4" id="KW-1185">Reference proteome</keyword>
<evidence type="ECO:0000313" key="3">
    <source>
        <dbReference type="EMBL" id="MDD9208241.1"/>
    </source>
</evidence>
<keyword evidence="1" id="KW-0812">Transmembrane</keyword>
<feature type="transmembrane region" description="Helical" evidence="1">
    <location>
        <begin position="12"/>
        <end position="36"/>
    </location>
</feature>
<sequence length="599" mass="64304">MKGSFRRHVWHLWDNHGWLVLSCAVVLVTAAGFVGFSSYDRDGSWSVATRLYLALQLFTLESGGLEGPVPPVLDLARWAAPLTTATAAVGTAVAVVRRRSAGWRARTLTGHLIVVGLGDRGWLLTQRAVADRTDVAAIEIDGDNPHVASARRLGVPVIVGDAAERDRLLSAGLRRADRLVCLTGSSRTGALVAQAVLSLQRDLGAGTEERLSTFVEVPDITAVRELSALVTHDGYARRQEFFSLEDRAGAVILDRFDPPRAPGARPPPLVVVGDSDAALSVVAAAARRWEAIRRDVRTATGRQELCLLVPAADEVTATWSRAGLLHPDLAPDRTRHGPASTLDVAALDPWHPRADLAERLQRLPGTPAVVVVASTDEAFQLRCVSALTDLLAGTGTTVVVVIPRGGGLLSLVASPSAGEDGATAAPVVVFAVDQELCSDALIRRGRTESMARALHEGYLRHLAEQARPEQSAANPAYVSWDALSEGLRRQNIEAAQAMWDMLAAEGYVVVPRTGPLLVLPAESVERIAAEEHRRWFAAKYPHLPPPDWDQVDPVHQEQSRDQARRIPATLAVAGLQVAPARRAEPVPAGLQPALPEEHT</sequence>
<proteinExistence type="predicted"/>
<dbReference type="Pfam" id="PF02254">
    <property type="entry name" value="TrkA_N"/>
    <property type="match status" value="1"/>
</dbReference>
<dbReference type="InterPro" id="IPR036291">
    <property type="entry name" value="NAD(P)-bd_dom_sf"/>
</dbReference>
<dbReference type="InterPro" id="IPR050721">
    <property type="entry name" value="Trk_Ktr_HKT_K-transport"/>
</dbReference>
<keyword evidence="1" id="KW-0472">Membrane</keyword>